<evidence type="ECO:0000313" key="3">
    <source>
        <dbReference type="EMBL" id="XFO68439.1"/>
    </source>
</evidence>
<evidence type="ECO:0000313" key="4">
    <source>
        <dbReference type="Proteomes" id="UP000216752"/>
    </source>
</evidence>
<proteinExistence type="predicted"/>
<name>A0ABZ3IRV8_9FIRM</name>
<evidence type="ECO:0000259" key="2">
    <source>
        <dbReference type="PROSITE" id="PS50878"/>
    </source>
</evidence>
<gene>
    <name evidence="3" type="ORF">SPSIL_046620</name>
</gene>
<protein>
    <recommendedName>
        <fullName evidence="2">Reverse transcriptase domain-containing protein</fullName>
    </recommendedName>
</protein>
<reference evidence="3" key="1">
    <citation type="submission" date="2024-05" db="EMBL/GenBank/DDBJ databases">
        <title>Isolation and characterization of Sporomusa carbonis sp. nov., a carboxydotrophic hydrogenogen in the genus of Sporomusa isolated from a charcoal burning pile.</title>
        <authorList>
            <person name="Boeer T."/>
            <person name="Rosenbaum F."/>
            <person name="Eysell L."/>
            <person name="Mueller V."/>
            <person name="Daniel R."/>
            <person name="Poehlein A."/>
        </authorList>
    </citation>
    <scope>NUCLEOTIDE SEQUENCE [LARGE SCALE GENOMIC DNA]</scope>
    <source>
        <strain evidence="3">DSM 10669</strain>
    </source>
</reference>
<dbReference type="PROSITE" id="PS50878">
    <property type="entry name" value="RT_POL"/>
    <property type="match status" value="1"/>
</dbReference>
<organism evidence="3 4">
    <name type="scientific">Sporomusa silvacetica DSM 10669</name>
    <dbReference type="NCBI Taxonomy" id="1123289"/>
    <lineage>
        <taxon>Bacteria</taxon>
        <taxon>Bacillati</taxon>
        <taxon>Bacillota</taxon>
        <taxon>Negativicutes</taxon>
        <taxon>Selenomonadales</taxon>
        <taxon>Sporomusaceae</taxon>
        <taxon>Sporomusa</taxon>
    </lineage>
</organism>
<accession>A0ABZ3IRV8</accession>
<feature type="domain" description="Reverse transcriptase" evidence="2">
    <location>
        <begin position="90"/>
        <end position="199"/>
    </location>
</feature>
<dbReference type="InterPro" id="IPR051083">
    <property type="entry name" value="GrpII_Intron_Splice-Mob/Def"/>
</dbReference>
<dbReference type="Proteomes" id="UP000216752">
    <property type="component" value="Chromosome"/>
</dbReference>
<dbReference type="CDD" id="cd01651">
    <property type="entry name" value="RT_G2_intron"/>
    <property type="match status" value="1"/>
</dbReference>
<feature type="region of interest" description="Disordered" evidence="1">
    <location>
        <begin position="1"/>
        <end position="24"/>
    </location>
</feature>
<dbReference type="InterPro" id="IPR043502">
    <property type="entry name" value="DNA/RNA_pol_sf"/>
</dbReference>
<dbReference type="PANTHER" id="PTHR34047">
    <property type="entry name" value="NUCLEAR INTRON MATURASE 1, MITOCHONDRIAL-RELATED"/>
    <property type="match status" value="1"/>
</dbReference>
<evidence type="ECO:0000256" key="1">
    <source>
        <dbReference type="SAM" id="MobiDB-lite"/>
    </source>
</evidence>
<dbReference type="InterPro" id="IPR000477">
    <property type="entry name" value="RT_dom"/>
</dbReference>
<dbReference type="EMBL" id="CP155573">
    <property type="protein sequence ID" value="XFO68439.1"/>
    <property type="molecule type" value="Genomic_DNA"/>
</dbReference>
<dbReference type="PANTHER" id="PTHR34047:SF8">
    <property type="entry name" value="PROTEIN YKFC"/>
    <property type="match status" value="1"/>
</dbReference>
<keyword evidence="4" id="KW-1185">Reference proteome</keyword>
<dbReference type="Pfam" id="PF00078">
    <property type="entry name" value="RVT_1"/>
    <property type="match status" value="1"/>
</dbReference>
<sequence>MGKGLAGIRSLQRKHNPNTKGRETMQTSLQAIAEKAKKLRKYRFQNLYGMLNVNLLAEAWKKLNKKAAAGVDGTSVGDYGRDLESNIQKIVDDLKNKRYHAKQVRRVYIPKGEGKLRPLGLPATVDKVVQRAAADILEAIYEQEFLPNSYGYRPNRGPQKAVIDLTQELQYGRYNYIVEADIRSFFDNIDHEWLIKMLE</sequence>
<dbReference type="SUPFAM" id="SSF56672">
    <property type="entry name" value="DNA/RNA polymerases"/>
    <property type="match status" value="1"/>
</dbReference>